<organism evidence="1 2">
    <name type="scientific">Cupriavidus basilensis</name>
    <dbReference type="NCBI Taxonomy" id="68895"/>
    <lineage>
        <taxon>Bacteria</taxon>
        <taxon>Pseudomonadati</taxon>
        <taxon>Pseudomonadota</taxon>
        <taxon>Betaproteobacteria</taxon>
        <taxon>Burkholderiales</taxon>
        <taxon>Burkholderiaceae</taxon>
        <taxon>Cupriavidus</taxon>
    </lineage>
</organism>
<sequence length="115" mass="12317">MVTRAEIIRALEATRQAGCWFSVGFRAPFGGQEAELTPEDIAACILDGVNLPARKTGLTPDEYAEWIEQDGHVQCSAKTKAGRQCRKSASGAAVTDPAEWKALRATAPYCPIHGG</sequence>
<dbReference type="SUPFAM" id="SSF82784">
    <property type="entry name" value="OsmC-like"/>
    <property type="match status" value="1"/>
</dbReference>
<proteinExistence type="predicted"/>
<reference evidence="1 2" key="1">
    <citation type="submission" date="2023-03" db="EMBL/GenBank/DDBJ databases">
        <title>Draft assemblies of triclosan tolerant bacteria isolated from returned activated sludge.</title>
        <authorList>
            <person name="Van Hamelsveld S."/>
        </authorList>
    </citation>
    <scope>NUCLEOTIDE SEQUENCE [LARGE SCALE GENOMIC DNA]</scope>
    <source>
        <strain evidence="1 2">GW210010_S58</strain>
    </source>
</reference>
<protein>
    <submittedName>
        <fullName evidence="1">Uncharacterized protein</fullName>
    </submittedName>
</protein>
<dbReference type="Proteomes" id="UP001216674">
    <property type="component" value="Unassembled WGS sequence"/>
</dbReference>
<accession>A0ABT6AXC0</accession>
<name>A0ABT6AXC0_9BURK</name>
<evidence type="ECO:0000313" key="1">
    <source>
        <dbReference type="EMBL" id="MDF3837129.1"/>
    </source>
</evidence>
<dbReference type="RefSeq" id="WP_276267419.1">
    <property type="nucleotide sequence ID" value="NZ_JARJLM010000484.1"/>
</dbReference>
<evidence type="ECO:0000313" key="2">
    <source>
        <dbReference type="Proteomes" id="UP001216674"/>
    </source>
</evidence>
<keyword evidence="2" id="KW-1185">Reference proteome</keyword>
<gene>
    <name evidence="1" type="ORF">P3W85_29860</name>
</gene>
<dbReference type="InterPro" id="IPR036102">
    <property type="entry name" value="OsmC/Ohrsf"/>
</dbReference>
<dbReference type="EMBL" id="JARJLM010000484">
    <property type="protein sequence ID" value="MDF3837129.1"/>
    <property type="molecule type" value="Genomic_DNA"/>
</dbReference>
<comment type="caution">
    <text evidence="1">The sequence shown here is derived from an EMBL/GenBank/DDBJ whole genome shotgun (WGS) entry which is preliminary data.</text>
</comment>